<feature type="transmembrane region" description="Helical" evidence="1">
    <location>
        <begin position="92"/>
        <end position="112"/>
    </location>
</feature>
<dbReference type="OrthoDB" id="1263582at2"/>
<dbReference type="EMBL" id="LQNU01000076">
    <property type="protein sequence ID" value="KZE76599.1"/>
    <property type="molecule type" value="Genomic_DNA"/>
</dbReference>
<feature type="transmembrane region" description="Helical" evidence="1">
    <location>
        <begin position="132"/>
        <end position="159"/>
    </location>
</feature>
<gene>
    <name evidence="2" type="ORF">AV926_15775</name>
</gene>
<dbReference type="RefSeq" id="WP_038986012.1">
    <property type="nucleotide sequence ID" value="NZ_JACAJW010000001.1"/>
</dbReference>
<proteinExistence type="predicted"/>
<keyword evidence="1" id="KW-0812">Transmembrane</keyword>
<name>A0A161RY98_9FLAO</name>
<feature type="transmembrane region" description="Helical" evidence="1">
    <location>
        <begin position="59"/>
        <end position="80"/>
    </location>
</feature>
<evidence type="ECO:0000256" key="1">
    <source>
        <dbReference type="SAM" id="Phobius"/>
    </source>
</evidence>
<accession>A0A161RY98</accession>
<keyword evidence="1" id="KW-1133">Transmembrane helix</keyword>
<evidence type="ECO:0000313" key="2">
    <source>
        <dbReference type="EMBL" id="KZE76599.1"/>
    </source>
</evidence>
<evidence type="ECO:0008006" key="4">
    <source>
        <dbReference type="Google" id="ProtNLM"/>
    </source>
</evidence>
<reference evidence="2 3" key="1">
    <citation type="submission" date="2016-01" db="EMBL/GenBank/DDBJ databases">
        <title>Whole genome sequencing of Myroides marinus L41.</title>
        <authorList>
            <person name="Hong K.W."/>
        </authorList>
    </citation>
    <scope>NUCLEOTIDE SEQUENCE [LARGE SCALE GENOMIC DNA]</scope>
    <source>
        <strain evidence="2 3">L41</strain>
    </source>
</reference>
<keyword evidence="3" id="KW-1185">Reference proteome</keyword>
<dbReference type="AlphaFoldDB" id="A0A161RY98"/>
<feature type="transmembrane region" description="Helical" evidence="1">
    <location>
        <begin position="171"/>
        <end position="191"/>
    </location>
</feature>
<protein>
    <recommendedName>
        <fullName evidence="4">Yip1 domain-containing protein</fullName>
    </recommendedName>
</protein>
<comment type="caution">
    <text evidence="2">The sequence shown here is derived from an EMBL/GenBank/DDBJ whole genome shotgun (WGS) entry which is preliminary data.</text>
</comment>
<sequence length="195" mass="21681">MSLRKYVIRPFETIQEKTLLVIGILFILISSPFAFLTNSRFDGVIDMHTGSNVLWYQPLIDNIVNTICLTVLLYLLSLLLPTKARIIDILNVALISRIPLYFTLFTNIGGINQETGEYLLANISDPTALANLPILNLIILGLGAILSLIALVLMGVLIYQGYKTATNSKKLSHNILLVPAVLIAEVISKYLTYQY</sequence>
<feature type="transmembrane region" description="Helical" evidence="1">
    <location>
        <begin position="20"/>
        <end position="39"/>
    </location>
</feature>
<dbReference type="Proteomes" id="UP000076630">
    <property type="component" value="Unassembled WGS sequence"/>
</dbReference>
<evidence type="ECO:0000313" key="3">
    <source>
        <dbReference type="Proteomes" id="UP000076630"/>
    </source>
</evidence>
<keyword evidence="1" id="KW-0472">Membrane</keyword>
<organism evidence="2 3">
    <name type="scientific">Myroides marinus</name>
    <dbReference type="NCBI Taxonomy" id="703342"/>
    <lineage>
        <taxon>Bacteria</taxon>
        <taxon>Pseudomonadati</taxon>
        <taxon>Bacteroidota</taxon>
        <taxon>Flavobacteriia</taxon>
        <taxon>Flavobacteriales</taxon>
        <taxon>Flavobacteriaceae</taxon>
        <taxon>Myroides</taxon>
    </lineage>
</organism>